<dbReference type="PROSITE" id="PS00775">
    <property type="entry name" value="GLYCOSYL_HYDROL_F3"/>
    <property type="match status" value="1"/>
</dbReference>
<name>A0ABY4CDU5_9BACL</name>
<evidence type="ECO:0000256" key="2">
    <source>
        <dbReference type="ARBA" id="ARBA00022801"/>
    </source>
</evidence>
<dbReference type="SUPFAM" id="SSF51445">
    <property type="entry name" value="(Trans)glycosidases"/>
    <property type="match status" value="1"/>
</dbReference>
<evidence type="ECO:0000256" key="3">
    <source>
        <dbReference type="RuleBase" id="RU361161"/>
    </source>
</evidence>
<dbReference type="EMBL" id="CP089291">
    <property type="protein sequence ID" value="UOF88708.1"/>
    <property type="molecule type" value="Genomic_DNA"/>
</dbReference>
<organism evidence="5 6">
    <name type="scientific">Fodinisporobacter ferrooxydans</name>
    <dbReference type="NCBI Taxonomy" id="2901836"/>
    <lineage>
        <taxon>Bacteria</taxon>
        <taxon>Bacillati</taxon>
        <taxon>Bacillota</taxon>
        <taxon>Bacilli</taxon>
        <taxon>Bacillales</taxon>
        <taxon>Alicyclobacillaceae</taxon>
        <taxon>Fodinisporobacter</taxon>
    </lineage>
</organism>
<comment type="similarity">
    <text evidence="1 3">Belongs to the glycosyl hydrolase 3 family.</text>
</comment>
<dbReference type="PANTHER" id="PTHR30620:SF123">
    <property type="entry name" value="BETA-XYLOSIDASE"/>
    <property type="match status" value="1"/>
</dbReference>
<evidence type="ECO:0000313" key="6">
    <source>
        <dbReference type="Proteomes" id="UP000830167"/>
    </source>
</evidence>
<dbReference type="PANTHER" id="PTHR30620">
    <property type="entry name" value="PERIPLASMIC BETA-GLUCOSIDASE-RELATED"/>
    <property type="match status" value="1"/>
</dbReference>
<protein>
    <submittedName>
        <fullName evidence="5">Glycoside hydrolase family 3 C-terminal domain-containing protein</fullName>
    </submittedName>
</protein>
<accession>A0ABY4CDU5</accession>
<dbReference type="Pfam" id="PF14310">
    <property type="entry name" value="Fn3-like"/>
    <property type="match status" value="1"/>
</dbReference>
<evidence type="ECO:0000256" key="1">
    <source>
        <dbReference type="ARBA" id="ARBA00005336"/>
    </source>
</evidence>
<proteinExistence type="inferred from homology"/>
<dbReference type="SMART" id="SM01217">
    <property type="entry name" value="Fn3_like"/>
    <property type="match status" value="1"/>
</dbReference>
<dbReference type="SUPFAM" id="SSF52279">
    <property type="entry name" value="Beta-D-glucan exohydrolase, C-terminal domain"/>
    <property type="match status" value="1"/>
</dbReference>
<gene>
    <name evidence="5" type="ORF">LSG31_12185</name>
</gene>
<dbReference type="InterPro" id="IPR017853">
    <property type="entry name" value="GH"/>
</dbReference>
<dbReference type="InterPro" id="IPR019800">
    <property type="entry name" value="Glyco_hydro_3_AS"/>
</dbReference>
<evidence type="ECO:0000313" key="5">
    <source>
        <dbReference type="EMBL" id="UOF88708.1"/>
    </source>
</evidence>
<dbReference type="Pfam" id="PF00933">
    <property type="entry name" value="Glyco_hydro_3"/>
    <property type="match status" value="1"/>
</dbReference>
<keyword evidence="6" id="KW-1185">Reference proteome</keyword>
<dbReference type="InterPro" id="IPR001764">
    <property type="entry name" value="Glyco_hydro_3_N"/>
</dbReference>
<dbReference type="Gene3D" id="2.60.40.10">
    <property type="entry name" value="Immunoglobulins"/>
    <property type="match status" value="1"/>
</dbReference>
<keyword evidence="2 3" id="KW-0378">Hydrolase</keyword>
<reference evidence="5" key="1">
    <citation type="submission" date="2021-12" db="EMBL/GenBank/DDBJ databases">
        <title>Alicyclobacillaceae gen. nov., sp. nov., isolated from chalcocite enrichment system.</title>
        <authorList>
            <person name="Jiang Z."/>
        </authorList>
    </citation>
    <scope>NUCLEOTIDE SEQUENCE</scope>
    <source>
        <strain evidence="5">MYW30-H2</strain>
    </source>
</reference>
<dbReference type="PRINTS" id="PR00133">
    <property type="entry name" value="GLHYDRLASE3"/>
</dbReference>
<dbReference type="Gene3D" id="3.40.50.1700">
    <property type="entry name" value="Glycoside hydrolase family 3 C-terminal domain"/>
    <property type="match status" value="1"/>
</dbReference>
<dbReference type="Proteomes" id="UP000830167">
    <property type="component" value="Chromosome"/>
</dbReference>
<dbReference type="RefSeq" id="WP_347435387.1">
    <property type="nucleotide sequence ID" value="NZ_CP089291.1"/>
</dbReference>
<dbReference type="InterPro" id="IPR026891">
    <property type="entry name" value="Fn3-like"/>
</dbReference>
<sequence length="792" mass="87871">MSDVYLDSGQPIEKRVEDLLARMTVDEKIAQLSGIWVYELLHDMTFSSDKADFLMKYGIGQITRIGGASSLDPQETAKLANQIQKYLMEHTRLGIPALVHEEACSGYMAKGATCFPQTIGVASTWNPDIVEKMGSVIREQMKSVGARQALAPLLDVTRDARWGRVEETFGEDPYLVSSMGVSYIRGLQTENVKNGVIATGKHFVGYGNSEGGMNWAPAHIPTRELYEVFLYPFEAAVKEANLGSIMPAYHELDGVPCHKSKQLLRDILRKKWGFDGIVVSDYFAIHMLYDYHHLAKNKKEAAKFALDAGVDIELPSTDCYGLPIKEMIEQGTIGMDLIDDTVRRILRAKFSLGLFENPYVDEGHTVEVFDTSEQRQLAHKIAQESIILLKNEKKVLPLKKELRSIAVIGPNADRVRNLIGDYAYPCHIETLIEMRDSGNVFNTPLPERLDLTDNFVPIISILEGIQEKVAADTKVLFAQGCNVTGDDVEGISEAVEIAKQADIAIVVVGDKAGLTDSCTTGESRDRADLNLPGVQEQLVKSVYETGTPVVVVLVNGRPLSMNWMAENVPAILEAWLPGEEGARAVADILFGDYNPGGKLPISVPRSVGQIPVYYYHKPSGGRSHWKGDYVEMSTKPLYPFGFGLSYTEFSYANLRISNRQVPTQGTVEISLDIQNIGDRPGDEVVQLYIHDELASITRPVKQLKGFQRITLNAGETKTITFQLNVEQLGFYNEDLQYVIESGRINVLIGSSSEDIRLTGSFEIAGKTEEISNRYFITKVRVQKGQSVQEAIK</sequence>
<dbReference type="InterPro" id="IPR013783">
    <property type="entry name" value="Ig-like_fold"/>
</dbReference>
<dbReference type="Gene3D" id="3.20.20.300">
    <property type="entry name" value="Glycoside hydrolase, family 3, N-terminal domain"/>
    <property type="match status" value="1"/>
</dbReference>
<dbReference type="Pfam" id="PF01915">
    <property type="entry name" value="Glyco_hydro_3_C"/>
    <property type="match status" value="1"/>
</dbReference>
<feature type="domain" description="Fibronectin type III-like" evidence="4">
    <location>
        <begin position="683"/>
        <end position="752"/>
    </location>
</feature>
<keyword evidence="3" id="KW-0326">Glycosidase</keyword>
<evidence type="ECO:0000259" key="4">
    <source>
        <dbReference type="SMART" id="SM01217"/>
    </source>
</evidence>
<dbReference type="InterPro" id="IPR051915">
    <property type="entry name" value="Cellulose_Degrad_GH3"/>
</dbReference>
<dbReference type="GO" id="GO:0016787">
    <property type="term" value="F:hydrolase activity"/>
    <property type="evidence" value="ECO:0007669"/>
    <property type="project" value="UniProtKB-KW"/>
</dbReference>
<dbReference type="InterPro" id="IPR002772">
    <property type="entry name" value="Glyco_hydro_3_C"/>
</dbReference>
<dbReference type="InterPro" id="IPR036881">
    <property type="entry name" value="Glyco_hydro_3_C_sf"/>
</dbReference>
<dbReference type="InterPro" id="IPR036962">
    <property type="entry name" value="Glyco_hydro_3_N_sf"/>
</dbReference>